<sequence length="383" mass="42397">MSFPNWPEIDSGDADDDSIYSVISTSSDLDLDTATSPSEFGHDDIDDDFEQFSLDDDGIGENDGVNSEISCGCSTSVTPSAYEDEVAHGRRYHGFRRGRYPLPNDDLEQRREETNHALMLELTGGRLFYSDIGKHPQKIIDLGTGTVADQYPSASVVGTDLSPIQPKWVPVNVRMYVDDCEEGDWLHGSNFDLVHFRGLAGSLRDLDRMLKRSYSYVCPSCVGSEGDAEMLGSHIKTGGWVEFHEFIPQILCDDGTMSDEDPLRIFFDASTQGLRTFGGEPLKGLHLEETLVGAGFTNIHVITKKVPIAAWPRDKHLKTVGMFTRAVILDSLGALAAKPLAALGISAEDRRALVTQVKRSLNDRRIHRYMKCVICYGQKQEGI</sequence>
<dbReference type="Proteomes" id="UP000078544">
    <property type="component" value="Unassembled WGS sequence"/>
</dbReference>
<dbReference type="STRING" id="1081109.A0A162II63"/>
<dbReference type="PANTHER" id="PTHR43591:SF24">
    <property type="entry name" value="2-METHOXY-6-POLYPRENYL-1,4-BENZOQUINOL METHYLASE, MITOCHONDRIAL"/>
    <property type="match status" value="1"/>
</dbReference>
<dbReference type="SUPFAM" id="SSF53335">
    <property type="entry name" value="S-adenosyl-L-methionine-dependent methyltransferases"/>
    <property type="match status" value="1"/>
</dbReference>
<name>A0A162II63_9HYPO</name>
<evidence type="ECO:0008006" key="5">
    <source>
        <dbReference type="Google" id="ProtNLM"/>
    </source>
</evidence>
<reference evidence="3 4" key="1">
    <citation type="journal article" date="2016" name="Genome Biol. Evol.">
        <title>Divergent and convergent evolution of fungal pathogenicity.</title>
        <authorList>
            <person name="Shang Y."/>
            <person name="Xiao G."/>
            <person name="Zheng P."/>
            <person name="Cen K."/>
            <person name="Zhan S."/>
            <person name="Wang C."/>
        </authorList>
    </citation>
    <scope>NUCLEOTIDE SEQUENCE [LARGE SCALE GENOMIC DNA]</scope>
    <source>
        <strain evidence="3 4">RCEF 2490</strain>
    </source>
</reference>
<dbReference type="Gene3D" id="3.40.50.150">
    <property type="entry name" value="Vaccinia Virus protein VP39"/>
    <property type="match status" value="1"/>
</dbReference>
<organism evidence="3 4">
    <name type="scientific">Moelleriella libera RCEF 2490</name>
    <dbReference type="NCBI Taxonomy" id="1081109"/>
    <lineage>
        <taxon>Eukaryota</taxon>
        <taxon>Fungi</taxon>
        <taxon>Dikarya</taxon>
        <taxon>Ascomycota</taxon>
        <taxon>Pezizomycotina</taxon>
        <taxon>Sordariomycetes</taxon>
        <taxon>Hypocreomycetidae</taxon>
        <taxon>Hypocreales</taxon>
        <taxon>Clavicipitaceae</taxon>
        <taxon>Moelleriella</taxon>
    </lineage>
</organism>
<dbReference type="GO" id="GO:0008168">
    <property type="term" value="F:methyltransferase activity"/>
    <property type="evidence" value="ECO:0007669"/>
    <property type="project" value="TreeGrafter"/>
</dbReference>
<evidence type="ECO:0000256" key="2">
    <source>
        <dbReference type="SAM" id="MobiDB-lite"/>
    </source>
</evidence>
<evidence type="ECO:0000313" key="3">
    <source>
        <dbReference type="EMBL" id="KZZ93823.1"/>
    </source>
</evidence>
<keyword evidence="4" id="KW-1185">Reference proteome</keyword>
<feature type="compositionally biased region" description="Polar residues" evidence="2">
    <location>
        <begin position="21"/>
        <end position="38"/>
    </location>
</feature>
<dbReference type="CDD" id="cd02440">
    <property type="entry name" value="AdoMet_MTases"/>
    <property type="match status" value="1"/>
</dbReference>
<dbReference type="InterPro" id="IPR029063">
    <property type="entry name" value="SAM-dependent_MTases_sf"/>
</dbReference>
<dbReference type="EMBL" id="AZGY01000012">
    <property type="protein sequence ID" value="KZZ93823.1"/>
    <property type="molecule type" value="Genomic_DNA"/>
</dbReference>
<feature type="region of interest" description="Disordered" evidence="2">
    <location>
        <begin position="1"/>
        <end position="47"/>
    </location>
</feature>
<dbReference type="AlphaFoldDB" id="A0A162II63"/>
<comment type="caution">
    <text evidence="3">The sequence shown here is derived from an EMBL/GenBank/DDBJ whole genome shotgun (WGS) entry which is preliminary data.</text>
</comment>
<comment type="similarity">
    <text evidence="1">Belongs to the methyltransferase superfamily. LaeA methyltransferase family.</text>
</comment>
<evidence type="ECO:0000256" key="1">
    <source>
        <dbReference type="ARBA" id="ARBA00038158"/>
    </source>
</evidence>
<gene>
    <name evidence="3" type="ORF">AAL_05539</name>
</gene>
<dbReference type="PANTHER" id="PTHR43591">
    <property type="entry name" value="METHYLTRANSFERASE"/>
    <property type="match status" value="1"/>
</dbReference>
<proteinExistence type="inferred from homology"/>
<protein>
    <recommendedName>
        <fullName evidence="5">Methyltransferase type 11</fullName>
    </recommendedName>
</protein>
<accession>A0A162II63</accession>
<evidence type="ECO:0000313" key="4">
    <source>
        <dbReference type="Proteomes" id="UP000078544"/>
    </source>
</evidence>
<dbReference type="OrthoDB" id="2013972at2759"/>